<name>A0AAU6Q6J3_9DEIO</name>
<dbReference type="GO" id="GO:0007165">
    <property type="term" value="P:signal transduction"/>
    <property type="evidence" value="ECO:0007669"/>
    <property type="project" value="InterPro"/>
</dbReference>
<evidence type="ECO:0000313" key="2">
    <source>
        <dbReference type="EMBL" id="WYF46041.1"/>
    </source>
</evidence>
<dbReference type="EMBL" id="CP149783">
    <property type="protein sequence ID" value="WYF46041.1"/>
    <property type="molecule type" value="Genomic_DNA"/>
</dbReference>
<gene>
    <name evidence="2" type="ORF">WDJ50_16600</name>
</gene>
<dbReference type="PROSITE" id="PS50851">
    <property type="entry name" value="CHEW"/>
    <property type="match status" value="1"/>
</dbReference>
<dbReference type="InterPro" id="IPR002545">
    <property type="entry name" value="CheW-lke_dom"/>
</dbReference>
<dbReference type="Gene3D" id="2.30.30.40">
    <property type="entry name" value="SH3 Domains"/>
    <property type="match status" value="1"/>
</dbReference>
<dbReference type="SMART" id="SM00260">
    <property type="entry name" value="CheW"/>
    <property type="match status" value="1"/>
</dbReference>
<evidence type="ECO:0000259" key="1">
    <source>
        <dbReference type="PROSITE" id="PS50851"/>
    </source>
</evidence>
<reference evidence="2" key="1">
    <citation type="submission" date="2024-03" db="EMBL/GenBank/DDBJ databases">
        <title>Deinococcus weizhi sp. nov., isolated from human skin.</title>
        <authorList>
            <person name="Wei Z."/>
            <person name="Tian F."/>
            <person name="Yang C."/>
            <person name="Xin L.T."/>
            <person name="Wen Z.J."/>
            <person name="Lan K.C."/>
            <person name="Yu L."/>
            <person name="Zhe W."/>
            <person name="Dan F.D."/>
            <person name="Jun W."/>
            <person name="Rui Z."/>
            <person name="Yong X.J."/>
            <person name="Ting Y."/>
            <person name="Wei X."/>
            <person name="Xu Z.G."/>
            <person name="Xin Z."/>
            <person name="Dong F.G."/>
            <person name="Ni X.M."/>
            <person name="Zheng M.G."/>
            <person name="Chun Y."/>
            <person name="Qian W.X."/>
        </authorList>
    </citation>
    <scope>NUCLEOTIDE SEQUENCE</scope>
    <source>
        <strain evidence="2">VB142</strain>
    </source>
</reference>
<dbReference type="GO" id="GO:0006935">
    <property type="term" value="P:chemotaxis"/>
    <property type="evidence" value="ECO:0007669"/>
    <property type="project" value="InterPro"/>
</dbReference>
<protein>
    <submittedName>
        <fullName evidence="2">Chemotaxis protein CheW</fullName>
    </submittedName>
</protein>
<dbReference type="InterPro" id="IPR036061">
    <property type="entry name" value="CheW-like_dom_sf"/>
</dbReference>
<sequence length="136" mass="14268">MNLLLFRVGSRVLTLPTDLIRQVRALDTLSPLPGSGGALLGLTVVAGRAVPVLNLRQLLGMPAAEVPARLLLVSLQEQLFCLPVDDVLGFAEDEPPPGSDLLSPESVIGLPSAGQRGQHLSPDALLAALNRRLTPA</sequence>
<accession>A0AAU6Q6J3</accession>
<dbReference type="Pfam" id="PF01584">
    <property type="entry name" value="CheW"/>
    <property type="match status" value="1"/>
</dbReference>
<dbReference type="SUPFAM" id="SSF50341">
    <property type="entry name" value="CheW-like"/>
    <property type="match status" value="1"/>
</dbReference>
<proteinExistence type="predicted"/>
<dbReference type="Gene3D" id="2.40.50.180">
    <property type="entry name" value="CheA-289, Domain 4"/>
    <property type="match status" value="1"/>
</dbReference>
<dbReference type="AlphaFoldDB" id="A0AAU6Q6J3"/>
<feature type="domain" description="CheW-like" evidence="1">
    <location>
        <begin position="1"/>
        <end position="136"/>
    </location>
</feature>
<dbReference type="RefSeq" id="WP_339097444.1">
    <property type="nucleotide sequence ID" value="NZ_CP149783.1"/>
</dbReference>
<organism evidence="2">
    <name type="scientific">Deinococcus sp. VB142</name>
    <dbReference type="NCBI Taxonomy" id="3112952"/>
    <lineage>
        <taxon>Bacteria</taxon>
        <taxon>Thermotogati</taxon>
        <taxon>Deinococcota</taxon>
        <taxon>Deinococci</taxon>
        <taxon>Deinococcales</taxon>
        <taxon>Deinococcaceae</taxon>
        <taxon>Deinococcus</taxon>
    </lineage>
</organism>